<gene>
    <name evidence="2" type="ORF">MPEAHAMD_5372</name>
</gene>
<accession>A0AA37M707</accession>
<dbReference type="Proteomes" id="UP001055286">
    <property type="component" value="Unassembled WGS sequence"/>
</dbReference>
<keyword evidence="3" id="KW-1185">Reference proteome</keyword>
<name>A0AA37M707_9HYPH</name>
<evidence type="ECO:0000313" key="2">
    <source>
        <dbReference type="EMBL" id="GJD65185.1"/>
    </source>
</evidence>
<reference evidence="2" key="2">
    <citation type="submission" date="2021-08" db="EMBL/GenBank/DDBJ databases">
        <authorList>
            <person name="Tani A."/>
            <person name="Ola A."/>
            <person name="Ogura Y."/>
            <person name="Katsura K."/>
            <person name="Hayashi T."/>
        </authorList>
    </citation>
    <scope>NUCLEOTIDE SEQUENCE</scope>
    <source>
        <strain evidence="2">JCM 32048</strain>
    </source>
</reference>
<reference evidence="2" key="1">
    <citation type="journal article" date="2016" name="Front. Microbiol.">
        <title>Genome Sequence of the Piezophilic, Mesophilic Sulfate-Reducing Bacterium Desulfovibrio indicus J2T.</title>
        <authorList>
            <person name="Cao J."/>
            <person name="Maignien L."/>
            <person name="Shao Z."/>
            <person name="Alain K."/>
            <person name="Jebbar M."/>
        </authorList>
    </citation>
    <scope>NUCLEOTIDE SEQUENCE</scope>
    <source>
        <strain evidence="2">JCM 32048</strain>
    </source>
</reference>
<feature type="chain" id="PRO_5041471188" evidence="1">
    <location>
        <begin position="20"/>
        <end position="137"/>
    </location>
</feature>
<organism evidence="2 3">
    <name type="scientific">Methylobacterium frigidaeris</name>
    <dbReference type="NCBI Taxonomy" id="2038277"/>
    <lineage>
        <taxon>Bacteria</taxon>
        <taxon>Pseudomonadati</taxon>
        <taxon>Pseudomonadota</taxon>
        <taxon>Alphaproteobacteria</taxon>
        <taxon>Hyphomicrobiales</taxon>
        <taxon>Methylobacteriaceae</taxon>
        <taxon>Methylobacterium</taxon>
    </lineage>
</organism>
<evidence type="ECO:0000313" key="3">
    <source>
        <dbReference type="Proteomes" id="UP001055286"/>
    </source>
</evidence>
<keyword evidence="1" id="KW-0732">Signal</keyword>
<proteinExistence type="predicted"/>
<feature type="signal peptide" evidence="1">
    <location>
        <begin position="1"/>
        <end position="19"/>
    </location>
</feature>
<dbReference type="AlphaFoldDB" id="A0AA37M707"/>
<dbReference type="EMBL" id="BPQJ01000035">
    <property type="protein sequence ID" value="GJD65185.1"/>
    <property type="molecule type" value="Genomic_DNA"/>
</dbReference>
<protein>
    <submittedName>
        <fullName evidence="2">Uncharacterized protein</fullName>
    </submittedName>
</protein>
<sequence>MIMVSVPFASAAAVTNAMAALSAADRPACVAHPQADGTYLVTAPDRLEAALRAPHPVAPLALPDVSSAQAKIQLARAGLLPAVKSAVAAAGTEVEIWFSDARTWQRGNPYVAALGAALGLSAGEIDDLFRQAAAIAA</sequence>
<evidence type="ECO:0000256" key="1">
    <source>
        <dbReference type="SAM" id="SignalP"/>
    </source>
</evidence>
<comment type="caution">
    <text evidence="2">The sequence shown here is derived from an EMBL/GenBank/DDBJ whole genome shotgun (WGS) entry which is preliminary data.</text>
</comment>